<dbReference type="SUPFAM" id="SSF161098">
    <property type="entry name" value="MetI-like"/>
    <property type="match status" value="1"/>
</dbReference>
<evidence type="ECO:0000256" key="1">
    <source>
        <dbReference type="ARBA" id="ARBA00004651"/>
    </source>
</evidence>
<evidence type="ECO:0000256" key="5">
    <source>
        <dbReference type="ARBA" id="ARBA00022989"/>
    </source>
</evidence>
<feature type="transmembrane region" description="Helical" evidence="7">
    <location>
        <begin position="233"/>
        <end position="255"/>
    </location>
</feature>
<comment type="subcellular location">
    <subcellularLocation>
        <location evidence="1 7">Cell membrane</location>
        <topology evidence="1 7">Multi-pass membrane protein</topology>
    </subcellularLocation>
</comment>
<dbReference type="Gene3D" id="1.10.3720.10">
    <property type="entry name" value="MetI-like"/>
    <property type="match status" value="1"/>
</dbReference>
<dbReference type="Pfam" id="PF12911">
    <property type="entry name" value="OppC_N"/>
    <property type="match status" value="1"/>
</dbReference>
<proteinExistence type="inferred from homology"/>
<feature type="transmembrane region" description="Helical" evidence="7">
    <location>
        <begin position="185"/>
        <end position="202"/>
    </location>
</feature>
<dbReference type="GO" id="GO:0005886">
    <property type="term" value="C:plasma membrane"/>
    <property type="evidence" value="ECO:0007669"/>
    <property type="project" value="UniProtKB-SubCell"/>
</dbReference>
<organism evidence="9 10">
    <name type="scientific">Brachybacterium avium</name>
    <dbReference type="NCBI Taxonomy" id="2017485"/>
    <lineage>
        <taxon>Bacteria</taxon>
        <taxon>Bacillati</taxon>
        <taxon>Actinomycetota</taxon>
        <taxon>Actinomycetes</taxon>
        <taxon>Micrococcales</taxon>
        <taxon>Dermabacteraceae</taxon>
        <taxon>Brachybacterium</taxon>
    </lineage>
</organism>
<comment type="similarity">
    <text evidence="7">Belongs to the binding-protein-dependent transport system permease family.</text>
</comment>
<feature type="transmembrane region" description="Helical" evidence="7">
    <location>
        <begin position="56"/>
        <end position="77"/>
    </location>
</feature>
<dbReference type="OrthoDB" id="9812701at2"/>
<evidence type="ECO:0000259" key="8">
    <source>
        <dbReference type="PROSITE" id="PS50928"/>
    </source>
</evidence>
<dbReference type="InterPro" id="IPR035906">
    <property type="entry name" value="MetI-like_sf"/>
</dbReference>
<dbReference type="Pfam" id="PF00528">
    <property type="entry name" value="BPD_transp_1"/>
    <property type="match status" value="1"/>
</dbReference>
<dbReference type="RefSeq" id="WP_089065896.1">
    <property type="nucleotide sequence ID" value="NZ_CP022316.1"/>
</dbReference>
<keyword evidence="5 7" id="KW-1133">Transmembrane helix</keyword>
<dbReference type="KEGG" id="brv:CFK39_13510"/>
<dbReference type="PROSITE" id="PS50928">
    <property type="entry name" value="ABC_TM1"/>
    <property type="match status" value="1"/>
</dbReference>
<feature type="transmembrane region" description="Helical" evidence="7">
    <location>
        <begin position="124"/>
        <end position="150"/>
    </location>
</feature>
<accession>A0A220UEM0</accession>
<evidence type="ECO:0000256" key="7">
    <source>
        <dbReference type="RuleBase" id="RU363032"/>
    </source>
</evidence>
<dbReference type="InterPro" id="IPR000515">
    <property type="entry name" value="MetI-like"/>
</dbReference>
<protein>
    <submittedName>
        <fullName evidence="9">Peptide ABC transporter permease</fullName>
    </submittedName>
</protein>
<dbReference type="InterPro" id="IPR025966">
    <property type="entry name" value="OppC_N"/>
</dbReference>
<evidence type="ECO:0000256" key="4">
    <source>
        <dbReference type="ARBA" id="ARBA00022692"/>
    </source>
</evidence>
<evidence type="ECO:0000256" key="2">
    <source>
        <dbReference type="ARBA" id="ARBA00022448"/>
    </source>
</evidence>
<dbReference type="EMBL" id="CP022316">
    <property type="protein sequence ID" value="ASK66658.1"/>
    <property type="molecule type" value="Genomic_DNA"/>
</dbReference>
<feature type="domain" description="ABC transmembrane type-1" evidence="8">
    <location>
        <begin position="120"/>
        <end position="309"/>
    </location>
</feature>
<keyword evidence="3" id="KW-1003">Cell membrane</keyword>
<keyword evidence="6 7" id="KW-0472">Membrane</keyword>
<dbReference type="Proteomes" id="UP000198398">
    <property type="component" value="Chromosome"/>
</dbReference>
<sequence length="323" mass="34353">MTHASETGGATTRRGQAHFVAPVDETPLQAVDALNTDVKPRSLWSQAWRDLRRNPMFIISAVLIAVVVAVAALPQLFSSLDPYAQGACQLSNSYGDPTPGHPFGFDQQGCDVYSRVIYGARPSVIVGVVTTLGVFLLGGLIGALAGWFGGWIDAILSRVTDVFFAIPLILAAIVVGQLFELNALTLAMILVLFGWTAIARIARGSVMSVMNSEFITASKALGASSSQNLFRHVVPNAVAPVIVTAMVNLGMYIVLEATLSFLGVGLPESTISWGADISNAQTGLYTRPELLFYPSGALAITILSFIMLGDAVRDALDPKTKKR</sequence>
<evidence type="ECO:0000313" key="10">
    <source>
        <dbReference type="Proteomes" id="UP000198398"/>
    </source>
</evidence>
<name>A0A220UEM0_9MICO</name>
<keyword evidence="4 7" id="KW-0812">Transmembrane</keyword>
<evidence type="ECO:0000256" key="3">
    <source>
        <dbReference type="ARBA" id="ARBA00022475"/>
    </source>
</evidence>
<reference evidence="10" key="1">
    <citation type="submission" date="2017-07" db="EMBL/GenBank/DDBJ databases">
        <title>Brachybacterium sp. VR2415.</title>
        <authorList>
            <person name="Tak E.J."/>
            <person name="Bae J.-W."/>
        </authorList>
    </citation>
    <scope>NUCLEOTIDE SEQUENCE [LARGE SCALE GENOMIC DNA]</scope>
    <source>
        <strain evidence="10">VR2415</strain>
    </source>
</reference>
<dbReference type="PANTHER" id="PTHR43386">
    <property type="entry name" value="OLIGOPEPTIDE TRANSPORT SYSTEM PERMEASE PROTEIN APPC"/>
    <property type="match status" value="1"/>
</dbReference>
<dbReference type="InterPro" id="IPR050366">
    <property type="entry name" value="BP-dependent_transpt_permease"/>
</dbReference>
<feature type="transmembrane region" description="Helical" evidence="7">
    <location>
        <begin position="291"/>
        <end position="312"/>
    </location>
</feature>
<gene>
    <name evidence="9" type="ORF">CFK39_13510</name>
</gene>
<dbReference type="PANTHER" id="PTHR43386:SF6">
    <property type="entry name" value="ABC TRANSPORTER PERMEASE PROTEIN"/>
    <property type="match status" value="1"/>
</dbReference>
<keyword evidence="2 7" id="KW-0813">Transport</keyword>
<dbReference type="AlphaFoldDB" id="A0A220UEM0"/>
<evidence type="ECO:0000256" key="6">
    <source>
        <dbReference type="ARBA" id="ARBA00023136"/>
    </source>
</evidence>
<evidence type="ECO:0000313" key="9">
    <source>
        <dbReference type="EMBL" id="ASK66658.1"/>
    </source>
</evidence>
<dbReference type="GO" id="GO:0055085">
    <property type="term" value="P:transmembrane transport"/>
    <property type="evidence" value="ECO:0007669"/>
    <property type="project" value="InterPro"/>
</dbReference>
<feature type="transmembrane region" description="Helical" evidence="7">
    <location>
        <begin position="162"/>
        <end position="179"/>
    </location>
</feature>
<keyword evidence="10" id="KW-1185">Reference proteome</keyword>
<dbReference type="CDD" id="cd06261">
    <property type="entry name" value="TM_PBP2"/>
    <property type="match status" value="1"/>
</dbReference>